<evidence type="ECO:0000256" key="5">
    <source>
        <dbReference type="SAM" id="SignalP"/>
    </source>
</evidence>
<dbReference type="Proteomes" id="UP000694569">
    <property type="component" value="Unplaced"/>
</dbReference>
<dbReference type="Pfam" id="PF23344">
    <property type="entry name" value="ZP-N"/>
    <property type="match status" value="1"/>
</dbReference>
<dbReference type="PANTHER" id="PTHR47130">
    <property type="entry name" value="SI:DKEY-19B23.11-RELATED"/>
    <property type="match status" value="1"/>
</dbReference>
<evidence type="ECO:0000313" key="7">
    <source>
        <dbReference type="Ensembl" id="ENSLLEP00000007762.1"/>
    </source>
</evidence>
<evidence type="ECO:0000256" key="2">
    <source>
        <dbReference type="ARBA" id="ARBA00022525"/>
    </source>
</evidence>
<protein>
    <recommendedName>
        <fullName evidence="6">ZP domain-containing protein</fullName>
    </recommendedName>
</protein>
<dbReference type="AlphaFoldDB" id="A0A8C5M787"/>
<accession>A0A8C5M787</accession>
<dbReference type="Pfam" id="PF00100">
    <property type="entry name" value="Zona_pellucida"/>
    <property type="match status" value="1"/>
</dbReference>
<reference evidence="7" key="1">
    <citation type="submission" date="2025-08" db="UniProtKB">
        <authorList>
            <consortium name="Ensembl"/>
        </authorList>
    </citation>
    <scope>IDENTIFICATION</scope>
</reference>
<dbReference type="InterPro" id="IPR001507">
    <property type="entry name" value="ZP_dom"/>
</dbReference>
<name>A0A8C5M787_9ANUR</name>
<dbReference type="InterPro" id="IPR055355">
    <property type="entry name" value="ZP-C"/>
</dbReference>
<dbReference type="Gene3D" id="2.60.40.4100">
    <property type="entry name" value="Zona pellucida, ZP-C domain"/>
    <property type="match status" value="1"/>
</dbReference>
<comment type="subcellular location">
    <subcellularLocation>
        <location evidence="1">Secreted</location>
    </subcellularLocation>
</comment>
<dbReference type="GeneTree" id="ENSGT00940000163503"/>
<reference evidence="7" key="2">
    <citation type="submission" date="2025-09" db="UniProtKB">
        <authorList>
            <consortium name="Ensembl"/>
        </authorList>
    </citation>
    <scope>IDENTIFICATION</scope>
</reference>
<dbReference type="Ensembl" id="ENSLLET00000008077.1">
    <property type="protein sequence ID" value="ENSLLEP00000007762.1"/>
    <property type="gene ID" value="ENSLLEG00000004891.1"/>
</dbReference>
<sequence>MEIHLLSKLFVLVMVCVSEVWTQPPPRNFPSDMLRSRCQRSFLQVNVASALVLHRDVQFSAVDQYGRAFLIDNQLALRCGYSLTYDGWRNIDFRASLLSCYTQIKNDSYFTVVLKIDITNRQNAMTQTHMRTIDCPYEWQPREIICETNYMEVSVRRKIPMIAESAFQDEPEDWSSAFPEAVSGLMSIWQVVFHLASTRKAMLVKDAQDIGYGINTTESRIILRSPYNANEAQLQRVSDVGFSTVRATVFYKQRWVILLVDTAVACPVDDVTYANRNILWTVPKNIPPLLVGASAIKNSRGEFGIDLTSLTDGDLLNRNILLVDNSLATSVTIPYGAVGGYYKSHTSHGEHGITYNIKIFLENQWEDNRWGVTKYTIIKDITTPFDQRPPIITNDTIPFTKIFNVTIGTFLPDVELVNLTIGPVTVTVPEGIALGYTITPLTHPNGSKTFILKVPFSDPNVKKEYIPDYTRVYTLNVTFGFHIFPTMETFEGKTTIIVSLTDAVPPNASGDCKERLTLRITRGNVDMLWVPYIKDVLIDAASAQLRGFDYTTNKTHFAVSVPRSSDLISYDEVSTLGLKISLPLTLRDATTGHSMYEFNIQCTYPAKELISCSQNGTMAVIVMKLVTVPDMDLSRLHLRARDCTPAVYSDTNAKFIFNVNTCETTRRFTGNTMIYENDVLYYMPGSTLPAYQLKISCTYTVNNTVNVWYSSNDNPKPGVQITSASLVFVLRLSKGGTYSDFYGNPEYPVVQYLKDPLYFEVELMHSSDPQLELFLENCWATTSTDRGSLPRWDVVVNSCEFLETHNTVFHPVNVDSRVTFSMHLKRFEVKMFTFMQADNAYLGEIYFHCAVIICNADARLADPLCSRSCIPEKQRVGRSLDSNSHSRNYVSSGAVRLALEPGSDTMQAWSHLATQ</sequence>
<keyword evidence="8" id="KW-1185">Reference proteome</keyword>
<dbReference type="PANTHER" id="PTHR47130:SF3">
    <property type="entry name" value="ZONA PELLUCIDA PROTEIN"/>
    <property type="match status" value="1"/>
</dbReference>
<feature type="domain" description="ZP" evidence="6">
    <location>
        <begin position="611"/>
        <end position="872"/>
    </location>
</feature>
<organism evidence="7 8">
    <name type="scientific">Leptobrachium leishanense</name>
    <name type="common">Leishan spiny toad</name>
    <dbReference type="NCBI Taxonomy" id="445787"/>
    <lineage>
        <taxon>Eukaryota</taxon>
        <taxon>Metazoa</taxon>
        <taxon>Chordata</taxon>
        <taxon>Craniata</taxon>
        <taxon>Vertebrata</taxon>
        <taxon>Euteleostomi</taxon>
        <taxon>Amphibia</taxon>
        <taxon>Batrachia</taxon>
        <taxon>Anura</taxon>
        <taxon>Pelobatoidea</taxon>
        <taxon>Megophryidae</taxon>
        <taxon>Leptobrachium</taxon>
    </lineage>
</organism>
<keyword evidence="4" id="KW-1015">Disulfide bond</keyword>
<evidence type="ECO:0000259" key="6">
    <source>
        <dbReference type="PROSITE" id="PS51034"/>
    </source>
</evidence>
<dbReference type="Pfam" id="PF22821">
    <property type="entry name" value="ZP1_ZP4_Ig-like"/>
    <property type="match status" value="1"/>
</dbReference>
<dbReference type="InterPro" id="IPR042235">
    <property type="entry name" value="ZP-C_dom"/>
</dbReference>
<evidence type="ECO:0000256" key="1">
    <source>
        <dbReference type="ARBA" id="ARBA00004613"/>
    </source>
</evidence>
<dbReference type="SMART" id="SM00241">
    <property type="entry name" value="ZP"/>
    <property type="match status" value="1"/>
</dbReference>
<keyword evidence="2" id="KW-0964">Secreted</keyword>
<feature type="chain" id="PRO_5034946253" description="ZP domain-containing protein" evidence="5">
    <location>
        <begin position="23"/>
        <end position="915"/>
    </location>
</feature>
<evidence type="ECO:0000313" key="8">
    <source>
        <dbReference type="Proteomes" id="UP000694569"/>
    </source>
</evidence>
<dbReference type="PROSITE" id="PS51034">
    <property type="entry name" value="ZP_2"/>
    <property type="match status" value="1"/>
</dbReference>
<evidence type="ECO:0000256" key="3">
    <source>
        <dbReference type="ARBA" id="ARBA00022729"/>
    </source>
</evidence>
<proteinExistence type="predicted"/>
<evidence type="ECO:0000256" key="4">
    <source>
        <dbReference type="ARBA" id="ARBA00023157"/>
    </source>
</evidence>
<dbReference type="Pfam" id="PF26562">
    <property type="entry name" value="Ig-like"/>
    <property type="match status" value="1"/>
</dbReference>
<dbReference type="InterPro" id="IPR054554">
    <property type="entry name" value="ZP1/4_Ig-like"/>
</dbReference>
<dbReference type="GO" id="GO:0005576">
    <property type="term" value="C:extracellular region"/>
    <property type="evidence" value="ECO:0007669"/>
    <property type="project" value="UniProtKB-SubCell"/>
</dbReference>
<keyword evidence="3 5" id="KW-0732">Signal</keyword>
<dbReference type="OrthoDB" id="9944868at2759"/>
<dbReference type="InterPro" id="IPR058876">
    <property type="entry name" value="Ig-like_ZP"/>
</dbReference>
<dbReference type="InterPro" id="IPR055356">
    <property type="entry name" value="ZP-N"/>
</dbReference>
<dbReference type="Gene3D" id="2.60.40.3210">
    <property type="entry name" value="Zona pellucida, ZP-N domain"/>
    <property type="match status" value="1"/>
</dbReference>
<feature type="signal peptide" evidence="5">
    <location>
        <begin position="1"/>
        <end position="22"/>
    </location>
</feature>